<dbReference type="PROSITE" id="PS51720">
    <property type="entry name" value="G_AIG1"/>
    <property type="match status" value="1"/>
</dbReference>
<dbReference type="InterPro" id="IPR045058">
    <property type="entry name" value="GIMA/IAN/Toc"/>
</dbReference>
<comment type="caution">
    <text evidence="6">The sequence shown here is derived from an EMBL/GenBank/DDBJ whole genome shotgun (WGS) entry which is preliminary data.</text>
</comment>
<dbReference type="Gene3D" id="3.40.50.300">
    <property type="entry name" value="P-loop containing nucleotide triphosphate hydrolases"/>
    <property type="match status" value="1"/>
</dbReference>
<gene>
    <name evidence="6" type="ORF">ElyMa_003227100</name>
</gene>
<organism evidence="6 7">
    <name type="scientific">Elysia marginata</name>
    <dbReference type="NCBI Taxonomy" id="1093978"/>
    <lineage>
        <taxon>Eukaryota</taxon>
        <taxon>Metazoa</taxon>
        <taxon>Spiralia</taxon>
        <taxon>Lophotrochozoa</taxon>
        <taxon>Mollusca</taxon>
        <taxon>Gastropoda</taxon>
        <taxon>Heterobranchia</taxon>
        <taxon>Euthyneura</taxon>
        <taxon>Panpulmonata</taxon>
        <taxon>Sacoglossa</taxon>
        <taxon>Placobranchoidea</taxon>
        <taxon>Plakobranchidae</taxon>
        <taxon>Elysia</taxon>
    </lineage>
</organism>
<evidence type="ECO:0000313" key="6">
    <source>
        <dbReference type="EMBL" id="GFS16949.1"/>
    </source>
</evidence>
<dbReference type="EMBL" id="BMAT01006640">
    <property type="protein sequence ID" value="GFS16949.1"/>
    <property type="molecule type" value="Genomic_DNA"/>
</dbReference>
<dbReference type="GO" id="GO:0005525">
    <property type="term" value="F:GTP binding"/>
    <property type="evidence" value="ECO:0007669"/>
    <property type="project" value="UniProtKB-KW"/>
</dbReference>
<dbReference type="Pfam" id="PF04548">
    <property type="entry name" value="AIG1"/>
    <property type="match status" value="1"/>
</dbReference>
<evidence type="ECO:0000259" key="5">
    <source>
        <dbReference type="PROSITE" id="PS51720"/>
    </source>
</evidence>
<evidence type="ECO:0000256" key="1">
    <source>
        <dbReference type="ARBA" id="ARBA00008535"/>
    </source>
</evidence>
<comment type="similarity">
    <text evidence="1">Belongs to the TRAFAC class TrmE-Era-EngA-EngB-Septin-like GTPase superfamily. AIG1/Toc34/Toc159-like paraseptin GTPase family. IAN subfamily.</text>
</comment>
<dbReference type="SUPFAM" id="SSF52540">
    <property type="entry name" value="P-loop containing nucleoside triphosphate hydrolases"/>
    <property type="match status" value="1"/>
</dbReference>
<evidence type="ECO:0000313" key="7">
    <source>
        <dbReference type="Proteomes" id="UP000762676"/>
    </source>
</evidence>
<keyword evidence="7" id="KW-1185">Reference proteome</keyword>
<reference evidence="6 7" key="1">
    <citation type="journal article" date="2021" name="Elife">
        <title>Chloroplast acquisition without the gene transfer in kleptoplastic sea slugs, Plakobranchus ocellatus.</title>
        <authorList>
            <person name="Maeda T."/>
            <person name="Takahashi S."/>
            <person name="Yoshida T."/>
            <person name="Shimamura S."/>
            <person name="Takaki Y."/>
            <person name="Nagai Y."/>
            <person name="Toyoda A."/>
            <person name="Suzuki Y."/>
            <person name="Arimoto A."/>
            <person name="Ishii H."/>
            <person name="Satoh N."/>
            <person name="Nishiyama T."/>
            <person name="Hasebe M."/>
            <person name="Maruyama T."/>
            <person name="Minagawa J."/>
            <person name="Obokata J."/>
            <person name="Shigenobu S."/>
        </authorList>
    </citation>
    <scope>NUCLEOTIDE SEQUENCE [LARGE SCALE GENOMIC DNA]</scope>
</reference>
<keyword evidence="2" id="KW-0547">Nucleotide-binding</keyword>
<evidence type="ECO:0000256" key="3">
    <source>
        <dbReference type="ARBA" id="ARBA00023134"/>
    </source>
</evidence>
<protein>
    <submittedName>
        <fullName evidence="6">GTPase IMAP family member 5</fullName>
    </submittedName>
</protein>
<keyword evidence="3" id="KW-0342">GTP-binding</keyword>
<dbReference type="PANTHER" id="PTHR10903:SF184">
    <property type="entry name" value="GTP-BINDING PROTEIN A"/>
    <property type="match status" value="1"/>
</dbReference>
<evidence type="ECO:0000256" key="4">
    <source>
        <dbReference type="SAM" id="MobiDB-lite"/>
    </source>
</evidence>
<dbReference type="AlphaFoldDB" id="A0AAV4J2E0"/>
<dbReference type="InterPro" id="IPR027417">
    <property type="entry name" value="P-loop_NTPase"/>
</dbReference>
<feature type="region of interest" description="Disordered" evidence="4">
    <location>
        <begin position="215"/>
        <end position="259"/>
    </location>
</feature>
<evidence type="ECO:0000256" key="2">
    <source>
        <dbReference type="ARBA" id="ARBA00022741"/>
    </source>
</evidence>
<accession>A0AAV4J2E0</accession>
<dbReference type="PANTHER" id="PTHR10903">
    <property type="entry name" value="GTPASE, IMAP FAMILY MEMBER-RELATED"/>
    <property type="match status" value="1"/>
</dbReference>
<feature type="domain" description="AIG1-type G" evidence="5">
    <location>
        <begin position="20"/>
        <end position="235"/>
    </location>
</feature>
<name>A0AAV4J2E0_9GAST</name>
<dbReference type="Proteomes" id="UP000762676">
    <property type="component" value="Unassembled WGS sequence"/>
</dbReference>
<dbReference type="InterPro" id="IPR006703">
    <property type="entry name" value="G_AIG1"/>
</dbReference>
<sequence>MNKFFLLQASCNLQKPELMATPVNIYLIGKQGCGKSATGNTLLRKKAFRSMASSNVVTANIQRETINVKNRPVILWDAPGITDNSWQTVENVNWLKGMINARVGESHVLCWVIRYGEICGPEDEFLLKELNKSLGKSFVKENAVILVTHKDNFDSDVEDSQLTFEDWLKEQTGFFKNLCSLCGYKVEPINNRSKADDQVHRIFHTLIQTGSVSDFEMTEPTPKKPAPGSFPRELPMPAISSRPTIKPNMKTPQRSSTQTKKLSGGIDFLKVGQQLEVLTQILSDAGQESKLAALERVRLELMDACIHSEQKDVLEAIKREVEREIAACHANMAQDKQTREYFSRLMQRLQSGSVGFGPL</sequence>
<proteinExistence type="inferred from homology"/>
<feature type="compositionally biased region" description="Polar residues" evidence="4">
    <location>
        <begin position="250"/>
        <end position="259"/>
    </location>
</feature>